<keyword evidence="3 6" id="KW-0812">Transmembrane</keyword>
<protein>
    <submittedName>
        <fullName evidence="8">ABC transporter permease</fullName>
    </submittedName>
</protein>
<sequence>MTVKSSASSPVIPALCVVMLLCLVTFDYAAFQANRIVAGEGYRLWAALGTRWAGLIILVVAGIALCSRLTRIPPAVPYVLVVVLLVQMPFSLSWFGQQYVSDAQPFARSAPAAGFWLNLFFALLLALEGHRRLAQRRLATLVSTGVILLAWGLCLHWGWLDSLALVREYRTQAGPFRQAFSTHLFLVLGAVGASALFSACLTALVLRMPRTQQAVFAVLNFFQTIPSLALFGLLIAPLSALSAQFPWLQALGIRGIGWAPAMIALIAYSLLPMVRNTTVALQEVNASVLDSARGMGMSPQQIFVRVRLPLALPVIIEGIRITTVQAIGLTAVAALIGAGGFGTFIFQGLGQAAMDLVLLGALPTIALAVLADVLLSTLARLTSRGQHQ</sequence>
<feature type="transmembrane region" description="Helical" evidence="6">
    <location>
        <begin position="139"/>
        <end position="160"/>
    </location>
</feature>
<keyword evidence="5 6" id="KW-0472">Membrane</keyword>
<evidence type="ECO:0000313" key="8">
    <source>
        <dbReference type="EMBL" id="MFC3851576.1"/>
    </source>
</evidence>
<feature type="transmembrane region" description="Helical" evidence="6">
    <location>
        <begin position="326"/>
        <end position="350"/>
    </location>
</feature>
<dbReference type="PROSITE" id="PS50928">
    <property type="entry name" value="ABC_TM1"/>
    <property type="match status" value="1"/>
</dbReference>
<feature type="transmembrane region" description="Helical" evidence="6">
    <location>
        <begin position="43"/>
        <end position="66"/>
    </location>
</feature>
<evidence type="ECO:0000259" key="7">
    <source>
        <dbReference type="PROSITE" id="PS50928"/>
    </source>
</evidence>
<feature type="transmembrane region" description="Helical" evidence="6">
    <location>
        <begin position="218"/>
        <end position="241"/>
    </location>
</feature>
<comment type="subcellular location">
    <subcellularLocation>
        <location evidence="1 6">Cell membrane</location>
        <topology evidence="1 6">Multi-pass membrane protein</topology>
    </subcellularLocation>
</comment>
<keyword evidence="2 6" id="KW-0813">Transport</keyword>
<feature type="transmembrane region" description="Helical" evidence="6">
    <location>
        <begin position="247"/>
        <end position="271"/>
    </location>
</feature>
<dbReference type="PANTHER" id="PTHR30177">
    <property type="entry name" value="GLYCINE BETAINE/L-PROLINE TRANSPORT SYSTEM PERMEASE PROTEIN PROW"/>
    <property type="match status" value="1"/>
</dbReference>
<feature type="domain" description="ABC transmembrane type-1" evidence="7">
    <location>
        <begin position="180"/>
        <end position="375"/>
    </location>
</feature>
<dbReference type="SUPFAM" id="SSF161098">
    <property type="entry name" value="MetI-like"/>
    <property type="match status" value="1"/>
</dbReference>
<dbReference type="CDD" id="cd06261">
    <property type="entry name" value="TM_PBP2"/>
    <property type="match status" value="1"/>
</dbReference>
<evidence type="ECO:0000256" key="5">
    <source>
        <dbReference type="ARBA" id="ARBA00023136"/>
    </source>
</evidence>
<comment type="caution">
    <text evidence="8">The sequence shown here is derived from an EMBL/GenBank/DDBJ whole genome shotgun (WGS) entry which is preliminary data.</text>
</comment>
<feature type="transmembrane region" description="Helical" evidence="6">
    <location>
        <begin position="12"/>
        <end position="31"/>
    </location>
</feature>
<proteinExistence type="inferred from homology"/>
<dbReference type="InterPro" id="IPR000515">
    <property type="entry name" value="MetI-like"/>
</dbReference>
<reference evidence="9" key="1">
    <citation type="journal article" date="2019" name="Int. J. Syst. Evol. Microbiol.">
        <title>The Global Catalogue of Microorganisms (GCM) 10K type strain sequencing project: providing services to taxonomists for standard genome sequencing and annotation.</title>
        <authorList>
            <consortium name="The Broad Institute Genomics Platform"/>
            <consortium name="The Broad Institute Genome Sequencing Center for Infectious Disease"/>
            <person name="Wu L."/>
            <person name="Ma J."/>
        </authorList>
    </citation>
    <scope>NUCLEOTIDE SEQUENCE [LARGE SCALE GENOMIC DNA]</scope>
    <source>
        <strain evidence="9">IBRC 10765</strain>
    </source>
</reference>
<evidence type="ECO:0000313" key="9">
    <source>
        <dbReference type="Proteomes" id="UP001595617"/>
    </source>
</evidence>
<evidence type="ECO:0000256" key="2">
    <source>
        <dbReference type="ARBA" id="ARBA00022448"/>
    </source>
</evidence>
<feature type="transmembrane region" description="Helical" evidence="6">
    <location>
        <begin position="356"/>
        <end position="379"/>
    </location>
</feature>
<evidence type="ECO:0000256" key="1">
    <source>
        <dbReference type="ARBA" id="ARBA00004651"/>
    </source>
</evidence>
<evidence type="ECO:0000256" key="6">
    <source>
        <dbReference type="RuleBase" id="RU363032"/>
    </source>
</evidence>
<dbReference type="EMBL" id="JBHRYR010000002">
    <property type="protein sequence ID" value="MFC3851576.1"/>
    <property type="molecule type" value="Genomic_DNA"/>
</dbReference>
<gene>
    <name evidence="8" type="ORF">ACFOOG_01920</name>
</gene>
<dbReference type="Gene3D" id="1.10.3720.10">
    <property type="entry name" value="MetI-like"/>
    <property type="match status" value="1"/>
</dbReference>
<feature type="transmembrane region" description="Helical" evidence="6">
    <location>
        <begin position="109"/>
        <end position="127"/>
    </location>
</feature>
<dbReference type="RefSeq" id="WP_380692771.1">
    <property type="nucleotide sequence ID" value="NZ_JBHRYR010000002.1"/>
</dbReference>
<dbReference type="InterPro" id="IPR051204">
    <property type="entry name" value="ABC_transp_perm/SBD"/>
</dbReference>
<feature type="transmembrane region" description="Helical" evidence="6">
    <location>
        <begin position="78"/>
        <end position="97"/>
    </location>
</feature>
<keyword evidence="4 6" id="KW-1133">Transmembrane helix</keyword>
<dbReference type="Proteomes" id="UP001595617">
    <property type="component" value="Unassembled WGS sequence"/>
</dbReference>
<comment type="similarity">
    <text evidence="6">Belongs to the binding-protein-dependent transport system permease family.</text>
</comment>
<evidence type="ECO:0000256" key="4">
    <source>
        <dbReference type="ARBA" id="ARBA00022989"/>
    </source>
</evidence>
<organism evidence="8 9">
    <name type="scientific">Saccharospirillum mangrovi</name>
    <dbReference type="NCBI Taxonomy" id="2161747"/>
    <lineage>
        <taxon>Bacteria</taxon>
        <taxon>Pseudomonadati</taxon>
        <taxon>Pseudomonadota</taxon>
        <taxon>Gammaproteobacteria</taxon>
        <taxon>Oceanospirillales</taxon>
        <taxon>Saccharospirillaceae</taxon>
        <taxon>Saccharospirillum</taxon>
    </lineage>
</organism>
<evidence type="ECO:0000256" key="3">
    <source>
        <dbReference type="ARBA" id="ARBA00022692"/>
    </source>
</evidence>
<dbReference type="InterPro" id="IPR035906">
    <property type="entry name" value="MetI-like_sf"/>
</dbReference>
<accession>A0ABV7ZTU9</accession>
<feature type="transmembrane region" description="Helical" evidence="6">
    <location>
        <begin position="180"/>
        <end position="206"/>
    </location>
</feature>
<keyword evidence="9" id="KW-1185">Reference proteome</keyword>
<dbReference type="Pfam" id="PF00528">
    <property type="entry name" value="BPD_transp_1"/>
    <property type="match status" value="1"/>
</dbReference>
<name>A0ABV7ZTU9_9GAMM</name>
<dbReference type="PANTHER" id="PTHR30177:SF30">
    <property type="entry name" value="GLYCINE BETAINE UPTAKE SYSTEM PERMEASE PROTEIN YEHY"/>
    <property type="match status" value="1"/>
</dbReference>